<dbReference type="EMBL" id="GG770374">
    <property type="protein sequence ID" value="EFG29612.2"/>
    <property type="molecule type" value="Genomic_DNA"/>
</dbReference>
<accession>D6LDC2</accession>
<evidence type="ECO:0000313" key="2">
    <source>
        <dbReference type="Proteomes" id="UP000003964"/>
    </source>
</evidence>
<reference evidence="1 2" key="1">
    <citation type="submission" date="2010-03" db="EMBL/GenBank/DDBJ databases">
        <title>The Genome Sequence of Fusobacterium sp. 1_1_41FAA.</title>
        <authorList>
            <consortium name="The Broad Institute Genome Sequencing Platform"/>
            <person name="Ward D."/>
            <person name="Earl A."/>
            <person name="Feldgarden M."/>
            <person name="Gevers D."/>
            <person name="Young S.K."/>
            <person name="Zeng Q."/>
            <person name="Koehrsen M."/>
            <person name="Alvarado L."/>
            <person name="Berlin A."/>
            <person name="Borenstein D."/>
            <person name="Chapman S."/>
            <person name="Chen Z."/>
            <person name="Engels R."/>
            <person name="Freedman E."/>
            <person name="Gellesch M."/>
            <person name="Goldberg J."/>
            <person name="Griggs A."/>
            <person name="Gujja S."/>
            <person name="Heilman E."/>
            <person name="Heiman D."/>
            <person name="Hepburn T."/>
            <person name="Howarth C."/>
            <person name="Jen D."/>
            <person name="Larson L."/>
            <person name="Mehta T."/>
            <person name="Park D."/>
            <person name="Pearson M."/>
            <person name="Richards J."/>
            <person name="Roberts A."/>
            <person name="Saif S."/>
            <person name="Shea T."/>
            <person name="Shenoy N."/>
            <person name="Sisk P."/>
            <person name="Stolte C."/>
            <person name="Sykes S."/>
            <person name="Walk T."/>
            <person name="White J."/>
            <person name="Yandava C."/>
            <person name="Strauss J.C."/>
            <person name="Ambrose C.E."/>
            <person name="Allen-Vercoe E."/>
            <person name="Haas B."/>
            <person name="Henn M.R."/>
            <person name="Nusbaum C."/>
            <person name="Birren B."/>
        </authorList>
    </citation>
    <scope>NUCLEOTIDE SEQUENCE [LARGE SCALE GENOMIC DNA]</scope>
    <source>
        <strain evidence="1 2">1_1_41FAA</strain>
    </source>
</reference>
<dbReference type="Proteomes" id="UP000003964">
    <property type="component" value="Unassembled WGS sequence"/>
</dbReference>
<dbReference type="AlphaFoldDB" id="D6LDC2"/>
<evidence type="ECO:0000313" key="1">
    <source>
        <dbReference type="EMBL" id="EFG29612.2"/>
    </source>
</evidence>
<evidence type="ECO:0008006" key="3">
    <source>
        <dbReference type="Google" id="ProtNLM"/>
    </source>
</evidence>
<name>D6LDC2_9FUSO</name>
<dbReference type="RefSeq" id="WP_008819761.1">
    <property type="nucleotide sequence ID" value="NZ_GG770374.1"/>
</dbReference>
<protein>
    <recommendedName>
        <fullName evidence="3">DUF2357 domain-containing protein</fullName>
    </recommendedName>
</protein>
<gene>
    <name evidence="1" type="ORF">HMPREF0400_02265</name>
</gene>
<proteinExistence type="predicted"/>
<sequence length="1187" mass="141793">MGNFIKTYKELCEKYNYEDLGINAKDIFELQDWIIKFENTSKKDYSEYFDYNLDNFLENYHEEIEKKDILLHILEKVKNSILYIMNNMRTKIIREDIMLPASKVKEINSKGIIWLSRKPGDTIRKKLASARNMLSIKRRLSIDTGENRLFVEFLKQIKYYLELRLDNLPKELTEKLFIELYTIIDIFLKNDELEEVKRWTNLPPNNTLLSDQNYRKIWNAWNELRDLDIDIEKYSNKSEAYKRIDIVDNLKKILKARGNNYIFPQLPFKVDIKDYKIEEDRPIMAISPENKLVKLADIKNTKLKEKYNRKEEEVLINEKIISTDLFHIKPICVNENDEILNFNNKILFQQFSQNNFVSCEKSQAIFFNENIETFSFSKTLFSKILNENDKTEENFRRVMKIIERNIKSNILNTTFPDILDPFQVSTLSKKLRLSYKKVRILPRSIASVYALDDNEIFKNEYKNNENILIFDIVNKKITFTLLRGKEEESYSNFIWERHWTNKKEIDNSFFQKLEEILKIDNLALEELYSLGEIEDLIKGFEKLKLILNNNKIFEITSEMVDSIKNNKIDISEIVDEILKNNQEITKENLHIITLKNNLEINENYYKTFTNLKLEELVVGCSRYHKILNELNKDKKNEVILWKDYLPYLGIKKMYGRFDLIKAKEAILPTYNQRQSIPVKEHITLIKGKDEHKFTLVGEDQNEEIIYEAFVKHRNTLKEDIECKLELSYTYGSDDPYELYFTPVKSKEFTRVKVVWEERKEYEYKNLKYPQFPDREDWDNPEIQKIISNKEYLFLSFTNWCLLNTENINLDLLKGNSLILKDDYISKNLYIPYEKYNINLNTLNEEHIRLKLFFNEEELKIMKENKTISFFVKKKTKGVSDYKLENIVNLWKTDKNGELFIKTNADIIGKESYKILFIYQDKFLIPEDCNSYLNQIEFNIENHKGHYRAINIKVSNKKYVDYEIMGVKKGVNKILGGINPIYNGSLIFLLHTLFADGKSIEDFTCPKDFKEYLKDISKFLVEMYNVIEDKGYIFYILSLISKDLGEDYYNIALDIIEKEKIKTIRKNNIIKFIGYGLGNLNNEYSKKLFNSIEKSSLNFEEKVEILSKAIWKNRDFIFNINKELLINYFENSIDVLENKLKNGVDNQKRWQILGITYILELIYSVFRYREFYKNDEELLRRLSLNNIF</sequence>
<organism evidence="1 2">
    <name type="scientific">Fusobacterium periodonticum 1_1_41FAA</name>
    <dbReference type="NCBI Taxonomy" id="469621"/>
    <lineage>
        <taxon>Bacteria</taxon>
        <taxon>Fusobacteriati</taxon>
        <taxon>Fusobacteriota</taxon>
        <taxon>Fusobacteriia</taxon>
        <taxon>Fusobacteriales</taxon>
        <taxon>Fusobacteriaceae</taxon>
        <taxon>Fusobacterium</taxon>
    </lineage>
</organism>